<keyword evidence="2" id="KW-0472">Membrane</keyword>
<proteinExistence type="predicted"/>
<accession>A0A316UGM4</accession>
<sequence length="443" mass="49120">MAYLPLPTWSDHLDKVTLLGLPMIGRQLELFFSGIAFCLGGCYYVTHASTDSRTLLTLTGTVMVLLSIHSILILEISWRAQMLDVKTFDQRWMWEYVATQPTRATIMALSQGYLAWRYYALSKTSRTHGRVAKLVALMTATEWTMYMMITPMTLWMHFGDLTPDMEQRYKVNISRLYCSVCLMANMIDSTLAICFCKRLWSLRGADRELDSSLRYVCYVALGVGLSTAITVLAVAFMFLLGKSDSFRLIAELVPPCYAASFYLSLLSREKIRSTIRTRHTRRVQAAEVHVDNVLDVENGPVCLERTQTRVEPVEASQSMAAQLQRTTPKGSEGDEESLTLSQILRDGNTDANEKHRALRRSSSSSSSSSSDAPPSPSPSSDAVGHPDIPLCRAESASTAASASSALMGSLRTWVGGNSPSLSPKESTEGRSMEALRKEDSRSL</sequence>
<keyword evidence="4" id="KW-1185">Reference proteome</keyword>
<evidence type="ECO:0000313" key="4">
    <source>
        <dbReference type="Proteomes" id="UP000245942"/>
    </source>
</evidence>
<feature type="transmembrane region" description="Helical" evidence="2">
    <location>
        <begin position="131"/>
        <end position="154"/>
    </location>
</feature>
<protein>
    <submittedName>
        <fullName evidence="3">Uncharacterized protein</fullName>
    </submittedName>
</protein>
<feature type="compositionally biased region" description="Low complexity" evidence="1">
    <location>
        <begin position="395"/>
        <end position="405"/>
    </location>
</feature>
<reference evidence="3 4" key="1">
    <citation type="journal article" date="2018" name="Mol. Biol. Evol.">
        <title>Broad Genomic Sampling Reveals a Smut Pathogenic Ancestry of the Fungal Clade Ustilaginomycotina.</title>
        <authorList>
            <person name="Kijpornyongpan T."/>
            <person name="Mondo S.J."/>
            <person name="Barry K."/>
            <person name="Sandor L."/>
            <person name="Lee J."/>
            <person name="Lipzen A."/>
            <person name="Pangilinan J."/>
            <person name="LaButti K."/>
            <person name="Hainaut M."/>
            <person name="Henrissat B."/>
            <person name="Grigoriev I.V."/>
            <person name="Spatafora J.W."/>
            <person name="Aime M.C."/>
        </authorList>
    </citation>
    <scope>NUCLEOTIDE SEQUENCE [LARGE SCALE GENOMIC DNA]</scope>
    <source>
        <strain evidence="3 4">MCA 4718</strain>
    </source>
</reference>
<feature type="transmembrane region" description="Helical" evidence="2">
    <location>
        <begin position="28"/>
        <end position="46"/>
    </location>
</feature>
<dbReference type="AlphaFoldDB" id="A0A316UGM4"/>
<dbReference type="Proteomes" id="UP000245942">
    <property type="component" value="Unassembled WGS sequence"/>
</dbReference>
<feature type="transmembrane region" description="Helical" evidence="2">
    <location>
        <begin position="100"/>
        <end position="119"/>
    </location>
</feature>
<feature type="compositionally biased region" description="Polar residues" evidence="1">
    <location>
        <begin position="315"/>
        <end position="329"/>
    </location>
</feature>
<gene>
    <name evidence="3" type="ORF">BCV69DRAFT_140585</name>
</gene>
<feature type="transmembrane region" description="Helical" evidence="2">
    <location>
        <begin position="215"/>
        <end position="240"/>
    </location>
</feature>
<dbReference type="EMBL" id="KZ819323">
    <property type="protein sequence ID" value="PWN22315.1"/>
    <property type="molecule type" value="Genomic_DNA"/>
</dbReference>
<dbReference type="RefSeq" id="XP_025349475.1">
    <property type="nucleotide sequence ID" value="XM_025489275.1"/>
</dbReference>
<feature type="transmembrane region" description="Helical" evidence="2">
    <location>
        <begin position="246"/>
        <end position="266"/>
    </location>
</feature>
<feature type="transmembrane region" description="Helical" evidence="2">
    <location>
        <begin position="58"/>
        <end position="80"/>
    </location>
</feature>
<evidence type="ECO:0000256" key="1">
    <source>
        <dbReference type="SAM" id="MobiDB-lite"/>
    </source>
</evidence>
<feature type="transmembrane region" description="Helical" evidence="2">
    <location>
        <begin position="174"/>
        <end position="195"/>
    </location>
</feature>
<feature type="compositionally biased region" description="Polar residues" evidence="1">
    <location>
        <begin position="415"/>
        <end position="424"/>
    </location>
</feature>
<evidence type="ECO:0000256" key="2">
    <source>
        <dbReference type="SAM" id="Phobius"/>
    </source>
</evidence>
<feature type="region of interest" description="Disordered" evidence="1">
    <location>
        <begin position="307"/>
        <end position="443"/>
    </location>
</feature>
<evidence type="ECO:0000313" key="3">
    <source>
        <dbReference type="EMBL" id="PWN22315.1"/>
    </source>
</evidence>
<keyword evidence="2" id="KW-0812">Transmembrane</keyword>
<keyword evidence="2" id="KW-1133">Transmembrane helix</keyword>
<dbReference type="GeneID" id="37011009"/>
<feature type="compositionally biased region" description="Basic and acidic residues" evidence="1">
    <location>
        <begin position="425"/>
        <end position="443"/>
    </location>
</feature>
<organism evidence="3 4">
    <name type="scientific">Pseudomicrostroma glucosiphilum</name>
    <dbReference type="NCBI Taxonomy" id="1684307"/>
    <lineage>
        <taxon>Eukaryota</taxon>
        <taxon>Fungi</taxon>
        <taxon>Dikarya</taxon>
        <taxon>Basidiomycota</taxon>
        <taxon>Ustilaginomycotina</taxon>
        <taxon>Exobasidiomycetes</taxon>
        <taxon>Microstromatales</taxon>
        <taxon>Microstromatales incertae sedis</taxon>
        <taxon>Pseudomicrostroma</taxon>
    </lineage>
</organism>
<name>A0A316UGM4_9BASI</name>
<feature type="compositionally biased region" description="Low complexity" evidence="1">
    <location>
        <begin position="361"/>
        <end position="382"/>
    </location>
</feature>